<dbReference type="Proteomes" id="UP001156694">
    <property type="component" value="Unassembled WGS sequence"/>
</dbReference>
<name>A0ABQ5VTS8_9RHOB</name>
<organism evidence="2 3">
    <name type="scientific">Amylibacter marinus</name>
    <dbReference type="NCBI Taxonomy" id="1475483"/>
    <lineage>
        <taxon>Bacteria</taxon>
        <taxon>Pseudomonadati</taxon>
        <taxon>Pseudomonadota</taxon>
        <taxon>Alphaproteobacteria</taxon>
        <taxon>Rhodobacterales</taxon>
        <taxon>Paracoccaceae</taxon>
        <taxon>Amylibacter</taxon>
    </lineage>
</organism>
<keyword evidence="3" id="KW-1185">Reference proteome</keyword>
<keyword evidence="2" id="KW-0255">Endonuclease</keyword>
<evidence type="ECO:0000313" key="3">
    <source>
        <dbReference type="Proteomes" id="UP001156694"/>
    </source>
</evidence>
<keyword evidence="2" id="KW-0540">Nuclease</keyword>
<dbReference type="InterPro" id="IPR005135">
    <property type="entry name" value="Endo/exonuclease/phosphatase"/>
</dbReference>
<sequence length="346" mass="39130">MRIATYNIEWFSSLFDAEDHLINDDSWSGRYDVVKRDQSHAIADVLRMVDADAIMIIEAPDSSNSRSSTRALENFARHFSLRQNKAISGFANHTQQEISLLYDPQKMSLRHDPIGEETPENGVFSPRFDRTKMHQSADGTTKEITFSKPPLEVVLKPKPSGAEIRLIGVHAKSKAPHGAKNPQEAAKISIKNRSKQLAQCHWIRQRVVEHLSKQEPLIVLGDFNDGPGLDEYEKLFGQSGIEIVLGADGPAQHRLLDPHALQAMRPPYVIRKSTSRFYDHRTKTYLNALLDYIMISPDLVPKVTDGWKIWHPFDDPECFDCAETREALLLASDHFPVSLDIKLTAD</sequence>
<dbReference type="Gene3D" id="3.60.10.10">
    <property type="entry name" value="Endonuclease/exonuclease/phosphatase"/>
    <property type="match status" value="1"/>
</dbReference>
<reference evidence="3" key="1">
    <citation type="journal article" date="2019" name="Int. J. Syst. Evol. Microbiol.">
        <title>The Global Catalogue of Microorganisms (GCM) 10K type strain sequencing project: providing services to taxonomists for standard genome sequencing and annotation.</title>
        <authorList>
            <consortium name="The Broad Institute Genomics Platform"/>
            <consortium name="The Broad Institute Genome Sequencing Center for Infectious Disease"/>
            <person name="Wu L."/>
            <person name="Ma J."/>
        </authorList>
    </citation>
    <scope>NUCLEOTIDE SEQUENCE [LARGE SCALE GENOMIC DNA]</scope>
    <source>
        <strain evidence="3">NBRC 110140</strain>
    </source>
</reference>
<dbReference type="SUPFAM" id="SSF56219">
    <property type="entry name" value="DNase I-like"/>
    <property type="match status" value="1"/>
</dbReference>
<evidence type="ECO:0000259" key="1">
    <source>
        <dbReference type="Pfam" id="PF03372"/>
    </source>
</evidence>
<accession>A0ABQ5VTS8</accession>
<dbReference type="InterPro" id="IPR036691">
    <property type="entry name" value="Endo/exonu/phosph_ase_sf"/>
</dbReference>
<dbReference type="Pfam" id="PF03372">
    <property type="entry name" value="Exo_endo_phos"/>
    <property type="match status" value="1"/>
</dbReference>
<comment type="caution">
    <text evidence="2">The sequence shown here is derived from an EMBL/GenBank/DDBJ whole genome shotgun (WGS) entry which is preliminary data.</text>
</comment>
<dbReference type="GO" id="GO:0004519">
    <property type="term" value="F:endonuclease activity"/>
    <property type="evidence" value="ECO:0007669"/>
    <property type="project" value="UniProtKB-KW"/>
</dbReference>
<keyword evidence="2" id="KW-0378">Hydrolase</keyword>
<dbReference type="EMBL" id="BSNN01000002">
    <property type="protein sequence ID" value="GLQ34657.1"/>
    <property type="molecule type" value="Genomic_DNA"/>
</dbReference>
<feature type="domain" description="Endonuclease/exonuclease/phosphatase" evidence="1">
    <location>
        <begin position="5"/>
        <end position="334"/>
    </location>
</feature>
<proteinExistence type="predicted"/>
<evidence type="ECO:0000313" key="2">
    <source>
        <dbReference type="EMBL" id="GLQ34657.1"/>
    </source>
</evidence>
<dbReference type="RefSeq" id="WP_284376557.1">
    <property type="nucleotide sequence ID" value="NZ_BSNN01000002.1"/>
</dbReference>
<protein>
    <submittedName>
        <fullName evidence="2">Endonuclease</fullName>
    </submittedName>
</protein>
<gene>
    <name evidence="2" type="ORF">GCM10007939_09400</name>
</gene>